<feature type="region of interest" description="Disordered" evidence="1">
    <location>
        <begin position="42"/>
        <end position="119"/>
    </location>
</feature>
<dbReference type="EMBL" id="JARQWQ010000033">
    <property type="protein sequence ID" value="KAK2561288.1"/>
    <property type="molecule type" value="Genomic_DNA"/>
</dbReference>
<feature type="compositionally biased region" description="Basic and acidic residues" evidence="1">
    <location>
        <begin position="103"/>
        <end position="113"/>
    </location>
</feature>
<protein>
    <submittedName>
        <fullName evidence="2">Uncharacterized protein</fullName>
    </submittedName>
</protein>
<evidence type="ECO:0000313" key="3">
    <source>
        <dbReference type="Proteomes" id="UP001249851"/>
    </source>
</evidence>
<dbReference type="AlphaFoldDB" id="A0AAD9V4U2"/>
<evidence type="ECO:0000256" key="1">
    <source>
        <dbReference type="SAM" id="MobiDB-lite"/>
    </source>
</evidence>
<proteinExistence type="predicted"/>
<gene>
    <name evidence="2" type="ORF">P5673_015771</name>
</gene>
<comment type="caution">
    <text evidence="2">The sequence shown here is derived from an EMBL/GenBank/DDBJ whole genome shotgun (WGS) entry which is preliminary data.</text>
</comment>
<evidence type="ECO:0000313" key="2">
    <source>
        <dbReference type="EMBL" id="KAK2561288.1"/>
    </source>
</evidence>
<feature type="compositionally biased region" description="Basic and acidic residues" evidence="1">
    <location>
        <begin position="42"/>
        <end position="55"/>
    </location>
</feature>
<reference evidence="2" key="2">
    <citation type="journal article" date="2023" name="Science">
        <title>Genomic signatures of disease resistance in endangered staghorn corals.</title>
        <authorList>
            <person name="Vollmer S.V."/>
            <person name="Selwyn J.D."/>
            <person name="Despard B.A."/>
            <person name="Roesel C.L."/>
        </authorList>
    </citation>
    <scope>NUCLEOTIDE SEQUENCE</scope>
    <source>
        <strain evidence="2">K2</strain>
    </source>
</reference>
<sequence>MDTHETAKVQRLEEQLHRVTPEAFYEPGSVLKLEVNEEEKVLATSDDEQHVRDFGETSSSQTPAADDWLEQGPLAIPKAVGQLHSTPLSQHIEEGSVSAGSKNAEKLGKRRYSESSAGH</sequence>
<reference evidence="2" key="1">
    <citation type="journal article" date="2023" name="G3 (Bethesda)">
        <title>Whole genome assembly and annotation of the endangered Caribbean coral Acropora cervicornis.</title>
        <authorList>
            <person name="Selwyn J.D."/>
            <person name="Vollmer S.V."/>
        </authorList>
    </citation>
    <scope>NUCLEOTIDE SEQUENCE</scope>
    <source>
        <strain evidence="2">K2</strain>
    </source>
</reference>
<keyword evidence="3" id="KW-1185">Reference proteome</keyword>
<feature type="non-terminal residue" evidence="2">
    <location>
        <position position="119"/>
    </location>
</feature>
<organism evidence="2 3">
    <name type="scientific">Acropora cervicornis</name>
    <name type="common">Staghorn coral</name>
    <dbReference type="NCBI Taxonomy" id="6130"/>
    <lineage>
        <taxon>Eukaryota</taxon>
        <taxon>Metazoa</taxon>
        <taxon>Cnidaria</taxon>
        <taxon>Anthozoa</taxon>
        <taxon>Hexacorallia</taxon>
        <taxon>Scleractinia</taxon>
        <taxon>Astrocoeniina</taxon>
        <taxon>Acroporidae</taxon>
        <taxon>Acropora</taxon>
    </lineage>
</organism>
<name>A0AAD9V4U2_ACRCE</name>
<accession>A0AAD9V4U2</accession>
<dbReference type="Proteomes" id="UP001249851">
    <property type="component" value="Unassembled WGS sequence"/>
</dbReference>